<keyword evidence="13" id="KW-1185">Reference proteome</keyword>
<dbReference type="RefSeq" id="WP_130504785.1">
    <property type="nucleotide sequence ID" value="NZ_SHLC01000001.1"/>
</dbReference>
<keyword evidence="3" id="KW-0597">Phosphoprotein</keyword>
<organism evidence="12 13">
    <name type="scientific">Microterricola gilva</name>
    <dbReference type="NCBI Taxonomy" id="393267"/>
    <lineage>
        <taxon>Bacteria</taxon>
        <taxon>Bacillati</taxon>
        <taxon>Actinomycetota</taxon>
        <taxon>Actinomycetes</taxon>
        <taxon>Micrococcales</taxon>
        <taxon>Microbacteriaceae</taxon>
        <taxon>Microterricola</taxon>
    </lineage>
</organism>
<dbReference type="Proteomes" id="UP000291483">
    <property type="component" value="Unassembled WGS sequence"/>
</dbReference>
<evidence type="ECO:0000259" key="11">
    <source>
        <dbReference type="Pfam" id="PF07730"/>
    </source>
</evidence>
<feature type="transmembrane region" description="Helical" evidence="9">
    <location>
        <begin position="93"/>
        <end position="115"/>
    </location>
</feature>
<feature type="transmembrane region" description="Helical" evidence="9">
    <location>
        <begin position="40"/>
        <end position="60"/>
    </location>
</feature>
<keyword evidence="7" id="KW-0067">ATP-binding</keyword>
<dbReference type="InterPro" id="IPR003594">
    <property type="entry name" value="HATPase_dom"/>
</dbReference>
<keyword evidence="6 12" id="KW-0418">Kinase</keyword>
<dbReference type="InterPro" id="IPR011712">
    <property type="entry name" value="Sig_transdc_His_kin_sub3_dim/P"/>
</dbReference>
<dbReference type="EMBL" id="SHLC01000001">
    <property type="protein sequence ID" value="RZU64253.1"/>
    <property type="molecule type" value="Genomic_DNA"/>
</dbReference>
<dbReference type="OrthoDB" id="5242012at2"/>
<dbReference type="GO" id="GO:0046983">
    <property type="term" value="F:protein dimerization activity"/>
    <property type="evidence" value="ECO:0007669"/>
    <property type="project" value="InterPro"/>
</dbReference>
<dbReference type="AlphaFoldDB" id="A0A4Q8AK21"/>
<feature type="domain" description="Histidine kinase/HSP90-like ATPase" evidence="10">
    <location>
        <begin position="512"/>
        <end position="592"/>
    </location>
</feature>
<evidence type="ECO:0000256" key="8">
    <source>
        <dbReference type="ARBA" id="ARBA00023012"/>
    </source>
</evidence>
<dbReference type="InterPro" id="IPR050482">
    <property type="entry name" value="Sensor_HK_TwoCompSys"/>
</dbReference>
<evidence type="ECO:0000256" key="6">
    <source>
        <dbReference type="ARBA" id="ARBA00022777"/>
    </source>
</evidence>
<evidence type="ECO:0000256" key="7">
    <source>
        <dbReference type="ARBA" id="ARBA00022840"/>
    </source>
</evidence>
<keyword evidence="5" id="KW-0547">Nucleotide-binding</keyword>
<evidence type="ECO:0000313" key="13">
    <source>
        <dbReference type="Proteomes" id="UP000291483"/>
    </source>
</evidence>
<comment type="caution">
    <text evidence="12">The sequence shown here is derived from an EMBL/GenBank/DDBJ whole genome shotgun (WGS) entry which is preliminary data.</text>
</comment>
<keyword evidence="9" id="KW-0472">Membrane</keyword>
<dbReference type="CDD" id="cd16917">
    <property type="entry name" value="HATPase_UhpB-NarQ-NarX-like"/>
    <property type="match status" value="1"/>
</dbReference>
<protein>
    <recommendedName>
        <fullName evidence="2">histidine kinase</fullName>
        <ecNumber evidence="2">2.7.13.3</ecNumber>
    </recommendedName>
</protein>
<keyword evidence="8" id="KW-0902">Two-component regulatory system</keyword>
<feature type="transmembrane region" description="Helical" evidence="9">
    <location>
        <begin position="67"/>
        <end position="87"/>
    </location>
</feature>
<dbReference type="Gene3D" id="1.20.5.1930">
    <property type="match status" value="1"/>
</dbReference>
<dbReference type="Gene3D" id="3.30.565.10">
    <property type="entry name" value="Histidine kinase-like ATPase, C-terminal domain"/>
    <property type="match status" value="1"/>
</dbReference>
<keyword evidence="9" id="KW-0812">Transmembrane</keyword>
<evidence type="ECO:0000256" key="2">
    <source>
        <dbReference type="ARBA" id="ARBA00012438"/>
    </source>
</evidence>
<keyword evidence="9" id="KW-1133">Transmembrane helix</keyword>
<evidence type="ECO:0000256" key="4">
    <source>
        <dbReference type="ARBA" id="ARBA00022679"/>
    </source>
</evidence>
<dbReference type="GO" id="GO:0016020">
    <property type="term" value="C:membrane"/>
    <property type="evidence" value="ECO:0007669"/>
    <property type="project" value="InterPro"/>
</dbReference>
<feature type="transmembrane region" description="Helical" evidence="9">
    <location>
        <begin position="237"/>
        <end position="261"/>
    </location>
</feature>
<evidence type="ECO:0000259" key="10">
    <source>
        <dbReference type="Pfam" id="PF02518"/>
    </source>
</evidence>
<gene>
    <name evidence="12" type="ORF">EV379_0547</name>
</gene>
<accession>A0A4Q8AK21</accession>
<feature type="transmembrane region" description="Helical" evidence="9">
    <location>
        <begin position="176"/>
        <end position="194"/>
    </location>
</feature>
<feature type="domain" description="Signal transduction histidine kinase subgroup 3 dimerisation and phosphoacceptor" evidence="11">
    <location>
        <begin position="403"/>
        <end position="470"/>
    </location>
</feature>
<evidence type="ECO:0000313" key="12">
    <source>
        <dbReference type="EMBL" id="RZU64253.1"/>
    </source>
</evidence>
<dbReference type="GO" id="GO:0005524">
    <property type="term" value="F:ATP binding"/>
    <property type="evidence" value="ECO:0007669"/>
    <property type="project" value="UniProtKB-KW"/>
</dbReference>
<reference evidence="12 13" key="1">
    <citation type="submission" date="2019-02" db="EMBL/GenBank/DDBJ databases">
        <title>Sequencing the genomes of 1000 actinobacteria strains.</title>
        <authorList>
            <person name="Klenk H.-P."/>
        </authorList>
    </citation>
    <scope>NUCLEOTIDE SEQUENCE [LARGE SCALE GENOMIC DNA]</scope>
    <source>
        <strain evidence="12 13">DSM 18319</strain>
    </source>
</reference>
<comment type="catalytic activity">
    <reaction evidence="1">
        <text>ATP + protein L-histidine = ADP + protein N-phospho-L-histidine.</text>
        <dbReference type="EC" id="2.7.13.3"/>
    </reaction>
</comment>
<dbReference type="PANTHER" id="PTHR24421:SF10">
    <property type="entry name" value="NITRATE_NITRITE SENSOR PROTEIN NARQ"/>
    <property type="match status" value="1"/>
</dbReference>
<dbReference type="Pfam" id="PF07730">
    <property type="entry name" value="HisKA_3"/>
    <property type="match status" value="1"/>
</dbReference>
<sequence length="599" mass="64542">MSRSVPRGRLALVALATAVVVMFEVIGSEARVFQPAWTAPYTVMHTAVGLCYIACAWMAWRTADSPIPGRIMLAVAFLWLPPTFIAATQQIGWLWPLMEGLGLVWAVLVGAIVLVYPAGRLHGPIDVAIVVVATTAISIRFLSALLFNQPSAEREIAPNPYAIVPGDEIYLVVDQAFRLFGVALIVLIVALVATRWVRGSTPARHIAFVMPVALVLWAAAIAYETLMYSFGGTVLEVLSYISLAATAAVPISFVAGLSYLLGLRGRVSDLMVITRDGVDRTLWQSILADTLRDPSLRVYWWDDELRRYVDSHGQVAVPSARGAGRRRGDRRRGSLLPINTPDGPLAVIRHDSALSENAHLLDAVSTALRLSVDNGRLRQELEATLHEVRESRLRIVDAGIAARRQIERDLHDGSQQSLVALALRLRMASGKAEQLEQHEIAADLDAALQQLSAALKQLRELARGIHPTSLTVGGLASAVPELVAHSPVPIDTRIGIDTRLPSVIEATSYFFIAECLTNIAKYAEARAGRVIVVESDGELVIEVSDDGKGGASLGVGSGLLGLIDRVETLGGRVELRSAPENGTSVTAWIPLARDAGVIA</sequence>
<dbReference type="PANTHER" id="PTHR24421">
    <property type="entry name" value="NITRATE/NITRITE SENSOR PROTEIN NARX-RELATED"/>
    <property type="match status" value="1"/>
</dbReference>
<dbReference type="GO" id="GO:0000155">
    <property type="term" value="F:phosphorelay sensor kinase activity"/>
    <property type="evidence" value="ECO:0007669"/>
    <property type="project" value="InterPro"/>
</dbReference>
<evidence type="ECO:0000256" key="9">
    <source>
        <dbReference type="SAM" id="Phobius"/>
    </source>
</evidence>
<dbReference type="EC" id="2.7.13.3" evidence="2"/>
<feature type="transmembrane region" description="Helical" evidence="9">
    <location>
        <begin position="127"/>
        <end position="147"/>
    </location>
</feature>
<dbReference type="InterPro" id="IPR036890">
    <property type="entry name" value="HATPase_C_sf"/>
</dbReference>
<proteinExistence type="predicted"/>
<keyword evidence="4" id="KW-0808">Transferase</keyword>
<dbReference type="SUPFAM" id="SSF55874">
    <property type="entry name" value="ATPase domain of HSP90 chaperone/DNA topoisomerase II/histidine kinase"/>
    <property type="match status" value="1"/>
</dbReference>
<dbReference type="Pfam" id="PF02518">
    <property type="entry name" value="HATPase_c"/>
    <property type="match status" value="1"/>
</dbReference>
<evidence type="ECO:0000256" key="5">
    <source>
        <dbReference type="ARBA" id="ARBA00022741"/>
    </source>
</evidence>
<name>A0A4Q8AK21_9MICO</name>
<feature type="transmembrane region" description="Helical" evidence="9">
    <location>
        <begin position="206"/>
        <end position="231"/>
    </location>
</feature>
<evidence type="ECO:0000256" key="3">
    <source>
        <dbReference type="ARBA" id="ARBA00022553"/>
    </source>
</evidence>
<evidence type="ECO:0000256" key="1">
    <source>
        <dbReference type="ARBA" id="ARBA00000085"/>
    </source>
</evidence>